<sequence length="277" mass="32842">MHLESLANELLLYLFEFFDGIQLLRAFHDFNSRFNHLLYNHYRVYRIDFHSISKYQFDDLCQYCLPSITDQIISLTISDDDETPNLPAIFLSYNFTLDKFTRLQSLSLYSIQSFAQLSQLIYQCHQLRHLTRLRMFDGYNDDRNNDIQFLINTIWSLPKLQHFYLNYHLSSKTWLKVPNKNKKTDLKNHTAIPNGMSETIDTSESEDEMKKIQGILKTQLEINDTSPSSDKNDSEEEHQQETSKSKRKKNTLGEKTLYTSNINICWRFTTTSKPFWT</sequence>
<protein>
    <submittedName>
        <fullName evidence="2">Uncharacterized protein</fullName>
    </submittedName>
</protein>
<proteinExistence type="predicted"/>
<evidence type="ECO:0000313" key="2">
    <source>
        <dbReference type="EMBL" id="CAF1622645.1"/>
    </source>
</evidence>
<comment type="caution">
    <text evidence="2">The sequence shown here is derived from an EMBL/GenBank/DDBJ whole genome shotgun (WGS) entry which is preliminary data.</text>
</comment>
<organism evidence="2 3">
    <name type="scientific">Rotaria magnacalcarata</name>
    <dbReference type="NCBI Taxonomy" id="392030"/>
    <lineage>
        <taxon>Eukaryota</taxon>
        <taxon>Metazoa</taxon>
        <taxon>Spiralia</taxon>
        <taxon>Gnathifera</taxon>
        <taxon>Rotifera</taxon>
        <taxon>Eurotatoria</taxon>
        <taxon>Bdelloidea</taxon>
        <taxon>Philodinida</taxon>
        <taxon>Philodinidae</taxon>
        <taxon>Rotaria</taxon>
    </lineage>
</organism>
<accession>A0A816CIQ4</accession>
<name>A0A816CIQ4_9BILA</name>
<evidence type="ECO:0000256" key="1">
    <source>
        <dbReference type="SAM" id="MobiDB-lite"/>
    </source>
</evidence>
<dbReference type="SUPFAM" id="SSF52047">
    <property type="entry name" value="RNI-like"/>
    <property type="match status" value="1"/>
</dbReference>
<feature type="region of interest" description="Disordered" evidence="1">
    <location>
        <begin position="221"/>
        <end position="253"/>
    </location>
</feature>
<feature type="region of interest" description="Disordered" evidence="1">
    <location>
        <begin position="185"/>
        <end position="207"/>
    </location>
</feature>
<reference evidence="2" key="1">
    <citation type="submission" date="2021-02" db="EMBL/GenBank/DDBJ databases">
        <authorList>
            <person name="Nowell W R."/>
        </authorList>
    </citation>
    <scope>NUCLEOTIDE SEQUENCE</scope>
</reference>
<dbReference type="EMBL" id="CAJNOW010013594">
    <property type="protein sequence ID" value="CAF1622645.1"/>
    <property type="molecule type" value="Genomic_DNA"/>
</dbReference>
<evidence type="ECO:0000313" key="3">
    <source>
        <dbReference type="Proteomes" id="UP000663834"/>
    </source>
</evidence>
<dbReference type="Proteomes" id="UP000663834">
    <property type="component" value="Unassembled WGS sequence"/>
</dbReference>
<dbReference type="AlphaFoldDB" id="A0A816CIQ4"/>
<gene>
    <name evidence="2" type="ORF">KQP761_LOCUS24880</name>
</gene>